<reference evidence="1" key="1">
    <citation type="journal article" date="2015" name="Genome Biol. Evol.">
        <title>Organellar Genomes of White Spruce (Picea glauca): Assembly and Annotation.</title>
        <authorList>
            <person name="Jackman S.D."/>
            <person name="Warren R.L."/>
            <person name="Gibb E.A."/>
            <person name="Vandervalk B.P."/>
            <person name="Mohamadi H."/>
            <person name="Chu J."/>
            <person name="Raymond A."/>
            <person name="Pleasance S."/>
            <person name="Coope R."/>
            <person name="Wildung M.R."/>
            <person name="Ritland C.E."/>
            <person name="Bousquet J."/>
            <person name="Jones S.J."/>
            <person name="Bohlmann J."/>
            <person name="Birol I."/>
        </authorList>
    </citation>
    <scope>NUCLEOTIDE SEQUENCE [LARGE SCALE GENOMIC DNA]</scope>
    <source>
        <tissue evidence="1">Flushing bud</tissue>
    </source>
</reference>
<comment type="caution">
    <text evidence="1">The sequence shown here is derived from an EMBL/GenBank/DDBJ whole genome shotgun (WGS) entry which is preliminary data.</text>
</comment>
<evidence type="ECO:0000313" key="1">
    <source>
        <dbReference type="EMBL" id="KUM47791.1"/>
    </source>
</evidence>
<dbReference type="EMBL" id="LKAM01000006">
    <property type="protein sequence ID" value="KUM47791.1"/>
    <property type="molecule type" value="Genomic_DNA"/>
</dbReference>
<geneLocation type="mitochondrion" evidence="1"/>
<accession>A0A101LYN8</accession>
<keyword evidence="1" id="KW-0496">Mitochondrion</keyword>
<organism evidence="1">
    <name type="scientific">Picea glauca</name>
    <name type="common">White spruce</name>
    <name type="synonym">Pinus glauca</name>
    <dbReference type="NCBI Taxonomy" id="3330"/>
    <lineage>
        <taxon>Eukaryota</taxon>
        <taxon>Viridiplantae</taxon>
        <taxon>Streptophyta</taxon>
        <taxon>Embryophyta</taxon>
        <taxon>Tracheophyta</taxon>
        <taxon>Spermatophyta</taxon>
        <taxon>Pinopsida</taxon>
        <taxon>Pinidae</taxon>
        <taxon>Conifers I</taxon>
        <taxon>Pinales</taxon>
        <taxon>Pinaceae</taxon>
        <taxon>Picea</taxon>
    </lineage>
</organism>
<gene>
    <name evidence="1" type="ORF">ABT39_MTgene4785</name>
</gene>
<sequence>MPLPYIYYLLLVLTTRPAFVARAMECQWKKTRSHLFRINLTRPFLLE</sequence>
<dbReference type="AlphaFoldDB" id="A0A101LYN8"/>
<protein>
    <submittedName>
        <fullName evidence="1">Uncharacterized protein</fullName>
    </submittedName>
</protein>
<name>A0A101LYN8_PICGL</name>
<proteinExistence type="predicted"/>